<dbReference type="EMBL" id="KZ293649">
    <property type="protein sequence ID" value="PBK97946.1"/>
    <property type="molecule type" value="Genomic_DNA"/>
</dbReference>
<dbReference type="PANTHER" id="PTHR35871:SF1">
    <property type="entry name" value="CXC1-LIKE CYSTEINE CLUSTER ASSOCIATED WITH KDZ TRANSPOSASES DOMAIN-CONTAINING PROTEIN"/>
    <property type="match status" value="1"/>
</dbReference>
<protein>
    <submittedName>
        <fullName evidence="1">Uncharacterized protein</fullName>
    </submittedName>
</protein>
<evidence type="ECO:0000313" key="2">
    <source>
        <dbReference type="Proteomes" id="UP000217790"/>
    </source>
</evidence>
<proteinExistence type="predicted"/>
<evidence type="ECO:0000313" key="1">
    <source>
        <dbReference type="EMBL" id="PBK97946.1"/>
    </source>
</evidence>
<sequence>MIVSKSLGYYLATKKLPVHHYGQTHFSILDDEYFLQFIQLHLQGITKDGYIRAQDIVDFVMTPEVQKKLEEASAKKKSISTLGWQYGCKSNGMYIDGHERDDVKEYRKQLSHQWLHEYEPRMIVFDNNGKVIRLPKGFPLPAKYCGQAFELIFVTHDESTFYANDRHRAKYHHISKKACPEPKEEDFQTVKWRRLVDGKDDAHVIFKAGTNHDGWFTSEDLLAQVDHAIDIFEGKTNGFAMGLWMFDNTPNYQKCARDALFAQKLPKRPSETWTPHSSESRMCNTWFANGEPQHLYYPDDHPTMPGWFKGMETIIREQGLWPEDGLLAQCEARQTDCCCRWLLFTQPDFIAQKSQLKELIVSWGHICDFYPKYHCDYANHSAHFISAYYYGLTGVDAVWAARKYAGHRILPPDILADIKEFVKK</sequence>
<dbReference type="OrthoDB" id="6511194at2759"/>
<dbReference type="AlphaFoldDB" id="A0A2H3EEQ4"/>
<accession>A0A2H3EEQ4</accession>
<dbReference type="PANTHER" id="PTHR35871">
    <property type="entry name" value="EXPRESSED PROTEIN"/>
    <property type="match status" value="1"/>
</dbReference>
<name>A0A2H3EEQ4_ARMGA</name>
<dbReference type="Proteomes" id="UP000217790">
    <property type="component" value="Unassembled WGS sequence"/>
</dbReference>
<gene>
    <name evidence="1" type="ORF">ARMGADRAFT_1044557</name>
</gene>
<organism evidence="1 2">
    <name type="scientific">Armillaria gallica</name>
    <name type="common">Bulbous honey fungus</name>
    <name type="synonym">Armillaria bulbosa</name>
    <dbReference type="NCBI Taxonomy" id="47427"/>
    <lineage>
        <taxon>Eukaryota</taxon>
        <taxon>Fungi</taxon>
        <taxon>Dikarya</taxon>
        <taxon>Basidiomycota</taxon>
        <taxon>Agaricomycotina</taxon>
        <taxon>Agaricomycetes</taxon>
        <taxon>Agaricomycetidae</taxon>
        <taxon>Agaricales</taxon>
        <taxon>Marasmiineae</taxon>
        <taxon>Physalacriaceae</taxon>
        <taxon>Armillaria</taxon>
    </lineage>
</organism>
<reference evidence="2" key="1">
    <citation type="journal article" date="2017" name="Nat. Ecol. Evol.">
        <title>Genome expansion and lineage-specific genetic innovations in the forest pathogenic fungi Armillaria.</title>
        <authorList>
            <person name="Sipos G."/>
            <person name="Prasanna A.N."/>
            <person name="Walter M.C."/>
            <person name="O'Connor E."/>
            <person name="Balint B."/>
            <person name="Krizsan K."/>
            <person name="Kiss B."/>
            <person name="Hess J."/>
            <person name="Varga T."/>
            <person name="Slot J."/>
            <person name="Riley R."/>
            <person name="Boka B."/>
            <person name="Rigling D."/>
            <person name="Barry K."/>
            <person name="Lee J."/>
            <person name="Mihaltcheva S."/>
            <person name="LaButti K."/>
            <person name="Lipzen A."/>
            <person name="Waldron R."/>
            <person name="Moloney N.M."/>
            <person name="Sperisen C."/>
            <person name="Kredics L."/>
            <person name="Vagvoelgyi C."/>
            <person name="Patrignani A."/>
            <person name="Fitzpatrick D."/>
            <person name="Nagy I."/>
            <person name="Doyle S."/>
            <person name="Anderson J.B."/>
            <person name="Grigoriev I.V."/>
            <person name="Gueldener U."/>
            <person name="Muensterkoetter M."/>
            <person name="Nagy L.G."/>
        </authorList>
    </citation>
    <scope>NUCLEOTIDE SEQUENCE [LARGE SCALE GENOMIC DNA]</scope>
    <source>
        <strain evidence="2">Ar21-2</strain>
    </source>
</reference>
<dbReference type="InParanoid" id="A0A2H3EEQ4"/>
<keyword evidence="2" id="KW-1185">Reference proteome</keyword>